<feature type="domain" description="Lysine-specific demethylase 3A/B tudor" evidence="1">
    <location>
        <begin position="32"/>
        <end position="79"/>
    </location>
</feature>
<keyword evidence="3" id="KW-1185">Reference proteome</keyword>
<dbReference type="Pfam" id="PF22987">
    <property type="entry name" value="Tudor_KDM3B"/>
    <property type="match status" value="1"/>
</dbReference>
<accession>A0ABV0U1L0</accession>
<feature type="non-terminal residue" evidence="2">
    <location>
        <position position="1"/>
    </location>
</feature>
<evidence type="ECO:0000259" key="1">
    <source>
        <dbReference type="Pfam" id="PF22987"/>
    </source>
</evidence>
<proteinExistence type="predicted"/>
<reference evidence="2 3" key="1">
    <citation type="submission" date="2021-06" db="EMBL/GenBank/DDBJ databases">
        <authorList>
            <person name="Palmer J.M."/>
        </authorList>
    </citation>
    <scope>NUCLEOTIDE SEQUENCE [LARGE SCALE GENOMIC DNA]</scope>
    <source>
        <strain evidence="3">if_2019</strain>
        <tissue evidence="2">Muscle</tissue>
    </source>
</reference>
<sequence length="89" mass="10726">DEVDNQNPVLRDNPQLHEEVKGWLKNQKVQEIFMQGPYSLNGYRVRVYRQDSATQWFTGIITHHDLFSRNMVVMNDQVHDWWKRKLSRG</sequence>
<dbReference type="EMBL" id="JAHRIQ010055785">
    <property type="protein sequence ID" value="MEQ2238921.1"/>
    <property type="molecule type" value="Genomic_DNA"/>
</dbReference>
<evidence type="ECO:0000313" key="3">
    <source>
        <dbReference type="Proteomes" id="UP001482620"/>
    </source>
</evidence>
<name>A0ABV0U1L0_9TELE</name>
<evidence type="ECO:0000313" key="2">
    <source>
        <dbReference type="EMBL" id="MEQ2238921.1"/>
    </source>
</evidence>
<organism evidence="2 3">
    <name type="scientific">Ilyodon furcidens</name>
    <name type="common">goldbreast splitfin</name>
    <dbReference type="NCBI Taxonomy" id="33524"/>
    <lineage>
        <taxon>Eukaryota</taxon>
        <taxon>Metazoa</taxon>
        <taxon>Chordata</taxon>
        <taxon>Craniata</taxon>
        <taxon>Vertebrata</taxon>
        <taxon>Euteleostomi</taxon>
        <taxon>Actinopterygii</taxon>
        <taxon>Neopterygii</taxon>
        <taxon>Teleostei</taxon>
        <taxon>Neoteleostei</taxon>
        <taxon>Acanthomorphata</taxon>
        <taxon>Ovalentaria</taxon>
        <taxon>Atherinomorphae</taxon>
        <taxon>Cyprinodontiformes</taxon>
        <taxon>Goodeidae</taxon>
        <taxon>Ilyodon</taxon>
    </lineage>
</organism>
<dbReference type="InterPro" id="IPR054503">
    <property type="entry name" value="KDM3AB_Tudor"/>
</dbReference>
<gene>
    <name evidence="2" type="primary">JMJD1C_3</name>
    <name evidence="2" type="ORF">ILYODFUR_038383</name>
</gene>
<dbReference type="Proteomes" id="UP001482620">
    <property type="component" value="Unassembled WGS sequence"/>
</dbReference>
<protein>
    <submittedName>
        <fullName evidence="2">JmjC domain-containing histone demethylation protein 2C</fullName>
    </submittedName>
</protein>
<comment type="caution">
    <text evidence="2">The sequence shown here is derived from an EMBL/GenBank/DDBJ whole genome shotgun (WGS) entry which is preliminary data.</text>
</comment>